<evidence type="ECO:0000256" key="1">
    <source>
        <dbReference type="ARBA" id="ARBA00004651"/>
    </source>
</evidence>
<evidence type="ECO:0000256" key="6">
    <source>
        <dbReference type="ARBA" id="ARBA00022989"/>
    </source>
</evidence>
<dbReference type="OrthoDB" id="10021397at2759"/>
<evidence type="ECO:0000256" key="9">
    <source>
        <dbReference type="SAM" id="Phobius"/>
    </source>
</evidence>
<dbReference type="InParanoid" id="K5UR11"/>
<dbReference type="GO" id="GO:0005886">
    <property type="term" value="C:plasma membrane"/>
    <property type="evidence" value="ECO:0007669"/>
    <property type="project" value="UniProtKB-SubCell"/>
</dbReference>
<evidence type="ECO:0000256" key="2">
    <source>
        <dbReference type="ARBA" id="ARBA00008335"/>
    </source>
</evidence>
<keyword evidence="12" id="KW-1185">Reference proteome</keyword>
<dbReference type="RefSeq" id="XP_007398633.1">
    <property type="nucleotide sequence ID" value="XM_007398571.1"/>
</dbReference>
<dbReference type="FunFam" id="1.20.1720.10:FF:000013">
    <property type="entry name" value="Related to multidrug resistance proteins"/>
    <property type="match status" value="1"/>
</dbReference>
<sequence>MPSTADDNPPPPKAPPPEQPQPENKLWLVFIGLMCCAFLSALDQTIVATALPTIVEHLGDGKNYSWVGTAYLLGSASLSPLWGKLSDILGRKPIFYGSIALFLIGSALCGAAQNLTWLIVCRAIQGVGGGAIYQMVQIVIADIVPLKDRGKYSGYVGAAWGIASIVGPLVGGAFADHVTWRWIFYINLPFGGLATLILFFFLKLKPHKGRPLREHVREFDFLGLALVVGGVVCVLIGFNNSGITWTSAETIVLIVVGGCLLLAFVANELLTTRSPIIPPRIFKAHAPAVILVTTFFHALAFFSASYYLPVYFQVLGNSATGAGVRMLPFSLGGALLALVSGQMLSRYRQITVRGIMFFAWILITLGFGLMISLDDHSNNAKKELYPLIAAIGVGCLFAVPLIGLQMIMPLKDIATSTGAFGFIRQLGGTMGISIGQAILSSTLRRKVSTIPGLTFDTSPAALSQGVRQLQNIPDVAQRDAVIHAYSQSVSEIWLAMTPILGAGLALGESGVSSLPFRHA</sequence>
<feature type="transmembrane region" description="Helical" evidence="9">
    <location>
        <begin position="250"/>
        <end position="267"/>
    </location>
</feature>
<dbReference type="InterPro" id="IPR011701">
    <property type="entry name" value="MFS"/>
</dbReference>
<proteinExistence type="inferred from homology"/>
<evidence type="ECO:0000313" key="11">
    <source>
        <dbReference type="EMBL" id="EKM52281.1"/>
    </source>
</evidence>
<dbReference type="Gene3D" id="1.20.1720.10">
    <property type="entry name" value="Multidrug resistance protein D"/>
    <property type="match status" value="1"/>
</dbReference>
<feature type="transmembrane region" description="Helical" evidence="9">
    <location>
        <begin position="152"/>
        <end position="170"/>
    </location>
</feature>
<evidence type="ECO:0000256" key="3">
    <source>
        <dbReference type="ARBA" id="ARBA00022448"/>
    </source>
</evidence>
<feature type="transmembrane region" description="Helical" evidence="9">
    <location>
        <begin position="94"/>
        <end position="120"/>
    </location>
</feature>
<feature type="transmembrane region" description="Helical" evidence="9">
    <location>
        <begin position="26"/>
        <end position="51"/>
    </location>
</feature>
<evidence type="ECO:0000256" key="7">
    <source>
        <dbReference type="ARBA" id="ARBA00023136"/>
    </source>
</evidence>
<evidence type="ECO:0000259" key="10">
    <source>
        <dbReference type="PROSITE" id="PS50850"/>
    </source>
</evidence>
<dbReference type="SUPFAM" id="SSF103473">
    <property type="entry name" value="MFS general substrate transporter"/>
    <property type="match status" value="1"/>
</dbReference>
<dbReference type="InterPro" id="IPR004638">
    <property type="entry name" value="EmrB-like"/>
</dbReference>
<dbReference type="PANTHER" id="PTHR23501">
    <property type="entry name" value="MAJOR FACILITATOR SUPERFAMILY"/>
    <property type="match status" value="1"/>
</dbReference>
<feature type="transmembrane region" description="Helical" evidence="9">
    <location>
        <begin position="221"/>
        <end position="238"/>
    </location>
</feature>
<dbReference type="CDD" id="cd17502">
    <property type="entry name" value="MFS_Azr1_MDR_like"/>
    <property type="match status" value="1"/>
</dbReference>
<dbReference type="InterPro" id="IPR036259">
    <property type="entry name" value="MFS_trans_sf"/>
</dbReference>
<dbReference type="KEGG" id="pco:PHACADRAFT_260555"/>
<accession>K5UR11</accession>
<dbReference type="GeneID" id="18917762"/>
<keyword evidence="5 9" id="KW-0812">Transmembrane</keyword>
<feature type="transmembrane region" description="Helical" evidence="9">
    <location>
        <begin position="126"/>
        <end position="145"/>
    </location>
</feature>
<keyword evidence="3" id="KW-0813">Transport</keyword>
<feature type="domain" description="Major facilitator superfamily (MFS) profile" evidence="10">
    <location>
        <begin position="29"/>
        <end position="519"/>
    </location>
</feature>
<feature type="transmembrane region" description="Helical" evidence="9">
    <location>
        <begin position="182"/>
        <end position="201"/>
    </location>
</feature>
<dbReference type="PROSITE" id="PS50850">
    <property type="entry name" value="MFS"/>
    <property type="match status" value="1"/>
</dbReference>
<keyword evidence="6 9" id="KW-1133">Transmembrane helix</keyword>
<dbReference type="InterPro" id="IPR020846">
    <property type="entry name" value="MFS_dom"/>
</dbReference>
<dbReference type="HOGENOM" id="CLU_000960_22_1_1"/>
<evidence type="ECO:0000256" key="4">
    <source>
        <dbReference type="ARBA" id="ARBA00022475"/>
    </source>
</evidence>
<feature type="transmembrane region" description="Helical" evidence="9">
    <location>
        <begin position="288"/>
        <end position="308"/>
    </location>
</feature>
<dbReference type="FunCoup" id="K5UR11">
    <property type="interactions" value="16"/>
</dbReference>
<name>K5UR11_PHACS</name>
<evidence type="ECO:0000256" key="5">
    <source>
        <dbReference type="ARBA" id="ARBA00022692"/>
    </source>
</evidence>
<evidence type="ECO:0000313" key="12">
    <source>
        <dbReference type="Proteomes" id="UP000008370"/>
    </source>
</evidence>
<feature type="compositionally biased region" description="Pro residues" evidence="8">
    <location>
        <begin position="8"/>
        <end position="20"/>
    </location>
</feature>
<dbReference type="Gene3D" id="1.20.1250.20">
    <property type="entry name" value="MFS general substrate transporter like domains"/>
    <property type="match status" value="1"/>
</dbReference>
<feature type="transmembrane region" description="Helical" evidence="9">
    <location>
        <begin position="314"/>
        <end position="338"/>
    </location>
</feature>
<dbReference type="Proteomes" id="UP000008370">
    <property type="component" value="Unassembled WGS sequence"/>
</dbReference>
<comment type="similarity">
    <text evidence="2">Belongs to the major facilitator superfamily.</text>
</comment>
<protein>
    <recommendedName>
        <fullName evidence="10">Major facilitator superfamily (MFS) profile domain-containing protein</fullName>
    </recommendedName>
</protein>
<feature type="transmembrane region" description="Helical" evidence="9">
    <location>
        <begin position="350"/>
        <end position="372"/>
    </location>
</feature>
<dbReference type="PANTHER" id="PTHR23501:SF102">
    <property type="entry name" value="DRUG TRANSPORTER, PUTATIVE (AFU_ORTHOLOGUE AFUA_3G08530)-RELATED"/>
    <property type="match status" value="1"/>
</dbReference>
<feature type="transmembrane region" description="Helical" evidence="9">
    <location>
        <begin position="63"/>
        <end position="82"/>
    </location>
</feature>
<dbReference type="GO" id="GO:0022857">
    <property type="term" value="F:transmembrane transporter activity"/>
    <property type="evidence" value="ECO:0007669"/>
    <property type="project" value="InterPro"/>
</dbReference>
<gene>
    <name evidence="11" type="ORF">PHACADRAFT_260555</name>
</gene>
<dbReference type="EMBL" id="JH930475">
    <property type="protein sequence ID" value="EKM52281.1"/>
    <property type="molecule type" value="Genomic_DNA"/>
</dbReference>
<keyword evidence="4" id="KW-1003">Cell membrane</keyword>
<evidence type="ECO:0000256" key="8">
    <source>
        <dbReference type="SAM" id="MobiDB-lite"/>
    </source>
</evidence>
<dbReference type="AlphaFoldDB" id="K5UR11"/>
<keyword evidence="7 9" id="KW-0472">Membrane</keyword>
<organism evidence="11 12">
    <name type="scientific">Phanerochaete carnosa (strain HHB-10118-sp)</name>
    <name type="common">White-rot fungus</name>
    <name type="synonym">Peniophora carnosa</name>
    <dbReference type="NCBI Taxonomy" id="650164"/>
    <lineage>
        <taxon>Eukaryota</taxon>
        <taxon>Fungi</taxon>
        <taxon>Dikarya</taxon>
        <taxon>Basidiomycota</taxon>
        <taxon>Agaricomycotina</taxon>
        <taxon>Agaricomycetes</taxon>
        <taxon>Polyporales</taxon>
        <taxon>Phanerochaetaceae</taxon>
        <taxon>Phanerochaete</taxon>
    </lineage>
</organism>
<dbReference type="Pfam" id="PF07690">
    <property type="entry name" value="MFS_1"/>
    <property type="match status" value="1"/>
</dbReference>
<dbReference type="PRINTS" id="PR01036">
    <property type="entry name" value="TCRTETB"/>
</dbReference>
<feature type="region of interest" description="Disordered" evidence="8">
    <location>
        <begin position="1"/>
        <end position="20"/>
    </location>
</feature>
<reference evidence="11 12" key="1">
    <citation type="journal article" date="2012" name="BMC Genomics">
        <title>Comparative genomics of the white-rot fungi, Phanerochaete carnosa and P. chrysosporium, to elucidate the genetic basis of the distinct wood types they colonize.</title>
        <authorList>
            <person name="Suzuki H."/>
            <person name="MacDonald J."/>
            <person name="Syed K."/>
            <person name="Salamov A."/>
            <person name="Hori C."/>
            <person name="Aerts A."/>
            <person name="Henrissat B."/>
            <person name="Wiebenga A."/>
            <person name="vanKuyk P.A."/>
            <person name="Barry K."/>
            <person name="Lindquist E."/>
            <person name="LaButti K."/>
            <person name="Lapidus A."/>
            <person name="Lucas S."/>
            <person name="Coutinho P."/>
            <person name="Gong Y."/>
            <person name="Samejima M."/>
            <person name="Mahadevan R."/>
            <person name="Abou-Zaid M."/>
            <person name="de Vries R.P."/>
            <person name="Igarashi K."/>
            <person name="Yadav J.S."/>
            <person name="Grigoriev I.V."/>
            <person name="Master E.R."/>
        </authorList>
    </citation>
    <scope>NUCLEOTIDE SEQUENCE [LARGE SCALE GENOMIC DNA]</scope>
    <source>
        <strain evidence="11 12">HHB-10118-sp</strain>
    </source>
</reference>
<dbReference type="NCBIfam" id="TIGR00711">
    <property type="entry name" value="efflux_EmrB"/>
    <property type="match status" value="1"/>
</dbReference>
<feature type="transmembrane region" description="Helical" evidence="9">
    <location>
        <begin position="384"/>
        <end position="404"/>
    </location>
</feature>
<comment type="subcellular location">
    <subcellularLocation>
        <location evidence="1">Cell membrane</location>
        <topology evidence="1">Multi-pass membrane protein</topology>
    </subcellularLocation>
</comment>